<feature type="coiled-coil region" evidence="1">
    <location>
        <begin position="16"/>
        <end position="43"/>
    </location>
</feature>
<sequence length="193" mass="23342">MNEHENSDSDNYFDSLSDSISSYDELEEELDELYDNDSEFIEQEKTNHNYYIGICKPSRAYDYYLLVNAVSPKLFYKTQYDLLIRYLQEYSVIYMSDPRIEIMKLYILQDETYTVSIKTYWIRLIQRHWKKIISTRKLIYKMRGAIRSLYYFELHGRYPDGLNTLPTLYGMLGCYSNHSTFDKFGQQSIIQWW</sequence>
<accession>A0A6C0LT29</accession>
<proteinExistence type="predicted"/>
<dbReference type="EMBL" id="MN740541">
    <property type="protein sequence ID" value="QHU32714.1"/>
    <property type="molecule type" value="Genomic_DNA"/>
</dbReference>
<protein>
    <submittedName>
        <fullName evidence="2">Uncharacterized protein</fullName>
    </submittedName>
</protein>
<organism evidence="2">
    <name type="scientific">viral metagenome</name>
    <dbReference type="NCBI Taxonomy" id="1070528"/>
    <lineage>
        <taxon>unclassified sequences</taxon>
        <taxon>metagenomes</taxon>
        <taxon>organismal metagenomes</taxon>
    </lineage>
</organism>
<evidence type="ECO:0000313" key="2">
    <source>
        <dbReference type="EMBL" id="QHU32714.1"/>
    </source>
</evidence>
<evidence type="ECO:0000256" key="1">
    <source>
        <dbReference type="SAM" id="Coils"/>
    </source>
</evidence>
<dbReference type="AlphaFoldDB" id="A0A6C0LT29"/>
<keyword evidence="1" id="KW-0175">Coiled coil</keyword>
<reference evidence="2" key="1">
    <citation type="journal article" date="2020" name="Nature">
        <title>Giant virus diversity and host interactions through global metagenomics.</title>
        <authorList>
            <person name="Schulz F."/>
            <person name="Roux S."/>
            <person name="Paez-Espino D."/>
            <person name="Jungbluth S."/>
            <person name="Walsh D.A."/>
            <person name="Denef V.J."/>
            <person name="McMahon K.D."/>
            <person name="Konstantinidis K.T."/>
            <person name="Eloe-Fadrosh E.A."/>
            <person name="Kyrpides N.C."/>
            <person name="Woyke T."/>
        </authorList>
    </citation>
    <scope>NUCLEOTIDE SEQUENCE</scope>
    <source>
        <strain evidence="2">GVMAG-M-3300027969-2</strain>
    </source>
</reference>
<name>A0A6C0LT29_9ZZZZ</name>